<evidence type="ECO:0000256" key="1">
    <source>
        <dbReference type="SAM" id="MobiDB-lite"/>
    </source>
</evidence>
<dbReference type="Proteomes" id="UP000054843">
    <property type="component" value="Unassembled WGS sequence"/>
</dbReference>
<organism evidence="2 4">
    <name type="scientific">Trichinella papuae</name>
    <dbReference type="NCBI Taxonomy" id="268474"/>
    <lineage>
        <taxon>Eukaryota</taxon>
        <taxon>Metazoa</taxon>
        <taxon>Ecdysozoa</taxon>
        <taxon>Nematoda</taxon>
        <taxon>Enoplea</taxon>
        <taxon>Dorylaimia</taxon>
        <taxon>Trichinellida</taxon>
        <taxon>Trichinellidae</taxon>
        <taxon>Trichinella</taxon>
    </lineage>
</organism>
<keyword evidence="4" id="KW-1185">Reference proteome</keyword>
<name>A0A0V1M167_9BILA</name>
<evidence type="ECO:0000313" key="2">
    <source>
        <dbReference type="EMBL" id="KRZ65489.1"/>
    </source>
</evidence>
<dbReference type="EMBL" id="JYDO01000347">
    <property type="protein sequence ID" value="KRZ65489.1"/>
    <property type="molecule type" value="Genomic_DNA"/>
</dbReference>
<evidence type="ECO:0000313" key="4">
    <source>
        <dbReference type="Proteomes" id="UP000054843"/>
    </source>
</evidence>
<sequence>MRQDLRLTAVRTRIKSGCCEAAGTVDEHTAYKMEKRAMMNKRSAEESKTFPQSYEEEAAAASTEPSTCGQFLLFKEVRSVMYKQRVKRFPRLPRDR</sequence>
<accession>A0A0V1M167</accession>
<protein>
    <submittedName>
        <fullName evidence="2">Uncharacterized protein</fullName>
    </submittedName>
</protein>
<reference evidence="2 4" key="1">
    <citation type="submission" date="2015-01" db="EMBL/GenBank/DDBJ databases">
        <title>Evolution of Trichinella species and genotypes.</title>
        <authorList>
            <person name="Korhonen P.K."/>
            <person name="Edoardo P."/>
            <person name="Giuseppe L.R."/>
            <person name="Gasser R.B."/>
        </authorList>
    </citation>
    <scope>NUCLEOTIDE SEQUENCE [LARGE SCALE GENOMIC DNA]</scope>
    <source>
        <strain evidence="2">ISS1980</strain>
    </source>
</reference>
<dbReference type="AlphaFoldDB" id="A0A0V1M167"/>
<evidence type="ECO:0000313" key="3">
    <source>
        <dbReference type="EMBL" id="KRZ66946.1"/>
    </source>
</evidence>
<feature type="region of interest" description="Disordered" evidence="1">
    <location>
        <begin position="40"/>
        <end position="64"/>
    </location>
</feature>
<dbReference type="EMBL" id="JYDO01000217">
    <property type="protein sequence ID" value="KRZ66946.1"/>
    <property type="molecule type" value="Genomic_DNA"/>
</dbReference>
<gene>
    <name evidence="3" type="ORF">T10_4856</name>
    <name evidence="2" type="ORF">T10_8463</name>
</gene>
<comment type="caution">
    <text evidence="2">The sequence shown here is derived from an EMBL/GenBank/DDBJ whole genome shotgun (WGS) entry which is preliminary data.</text>
</comment>
<proteinExistence type="predicted"/>